<evidence type="ECO:0000256" key="1">
    <source>
        <dbReference type="ARBA" id="ARBA00022737"/>
    </source>
</evidence>
<reference evidence="3 5" key="1">
    <citation type="journal article" date="2011" name="Nature">
        <title>The Medicago genome provides insight into the evolution of rhizobial symbioses.</title>
        <authorList>
            <person name="Young N.D."/>
            <person name="Debelle F."/>
            <person name="Oldroyd G.E."/>
            <person name="Geurts R."/>
            <person name="Cannon S.B."/>
            <person name="Udvardi M.K."/>
            <person name="Benedito V.A."/>
            <person name="Mayer K.F."/>
            <person name="Gouzy J."/>
            <person name="Schoof H."/>
            <person name="Van de Peer Y."/>
            <person name="Proost S."/>
            <person name="Cook D.R."/>
            <person name="Meyers B.C."/>
            <person name="Spannagl M."/>
            <person name="Cheung F."/>
            <person name="De Mita S."/>
            <person name="Krishnakumar V."/>
            <person name="Gundlach H."/>
            <person name="Zhou S."/>
            <person name="Mudge J."/>
            <person name="Bharti A.K."/>
            <person name="Murray J.D."/>
            <person name="Naoumkina M.A."/>
            <person name="Rosen B."/>
            <person name="Silverstein K.A."/>
            <person name="Tang H."/>
            <person name="Rombauts S."/>
            <person name="Zhao P.X."/>
            <person name="Zhou P."/>
            <person name="Barbe V."/>
            <person name="Bardou P."/>
            <person name="Bechner M."/>
            <person name="Bellec A."/>
            <person name="Berger A."/>
            <person name="Berges H."/>
            <person name="Bidwell S."/>
            <person name="Bisseling T."/>
            <person name="Choisne N."/>
            <person name="Couloux A."/>
            <person name="Denny R."/>
            <person name="Deshpande S."/>
            <person name="Dai X."/>
            <person name="Doyle J.J."/>
            <person name="Dudez A.M."/>
            <person name="Farmer A.D."/>
            <person name="Fouteau S."/>
            <person name="Franken C."/>
            <person name="Gibelin C."/>
            <person name="Gish J."/>
            <person name="Goldstein S."/>
            <person name="Gonzalez A.J."/>
            <person name="Green P.J."/>
            <person name="Hallab A."/>
            <person name="Hartog M."/>
            <person name="Hua A."/>
            <person name="Humphray S.J."/>
            <person name="Jeong D.H."/>
            <person name="Jing Y."/>
            <person name="Jocker A."/>
            <person name="Kenton S.M."/>
            <person name="Kim D.J."/>
            <person name="Klee K."/>
            <person name="Lai H."/>
            <person name="Lang C."/>
            <person name="Lin S."/>
            <person name="Macmil S.L."/>
            <person name="Magdelenat G."/>
            <person name="Matthews L."/>
            <person name="McCorrison J."/>
            <person name="Monaghan E.L."/>
            <person name="Mun J.H."/>
            <person name="Najar F.Z."/>
            <person name="Nicholson C."/>
            <person name="Noirot C."/>
            <person name="O'Bleness M."/>
            <person name="Paule C.R."/>
            <person name="Poulain J."/>
            <person name="Prion F."/>
            <person name="Qin B."/>
            <person name="Qu C."/>
            <person name="Retzel E.F."/>
            <person name="Riddle C."/>
            <person name="Sallet E."/>
            <person name="Samain S."/>
            <person name="Samson N."/>
            <person name="Sanders I."/>
            <person name="Saurat O."/>
            <person name="Scarpelli C."/>
            <person name="Schiex T."/>
            <person name="Segurens B."/>
            <person name="Severin A.J."/>
            <person name="Sherrier D.J."/>
            <person name="Shi R."/>
            <person name="Sims S."/>
            <person name="Singer S.R."/>
            <person name="Sinharoy S."/>
            <person name="Sterck L."/>
            <person name="Viollet A."/>
            <person name="Wang B.B."/>
            <person name="Wang K."/>
            <person name="Wang M."/>
            <person name="Wang X."/>
            <person name="Warfsmann J."/>
            <person name="Weissenbach J."/>
            <person name="White D.D."/>
            <person name="White J.D."/>
            <person name="Wiley G.B."/>
            <person name="Wincker P."/>
            <person name="Xing Y."/>
            <person name="Yang L."/>
            <person name="Yao Z."/>
            <person name="Ying F."/>
            <person name="Zhai J."/>
            <person name="Zhou L."/>
            <person name="Zuber A."/>
            <person name="Denarie J."/>
            <person name="Dixon R.A."/>
            <person name="May G.D."/>
            <person name="Schwartz D.C."/>
            <person name="Rogers J."/>
            <person name="Quetier F."/>
            <person name="Town C.D."/>
            <person name="Roe B.A."/>
        </authorList>
    </citation>
    <scope>NUCLEOTIDE SEQUENCE [LARGE SCALE GENOMIC DNA]</scope>
    <source>
        <strain evidence="3">A17</strain>
        <strain evidence="4 5">cv. Jemalong A17</strain>
    </source>
</reference>
<dbReference type="HOGENOM" id="CLU_1470269_0_0_1"/>
<dbReference type="PaxDb" id="3880-AES83346"/>
<dbReference type="Gene3D" id="1.25.40.10">
    <property type="entry name" value="Tetratricopeptide repeat domain"/>
    <property type="match status" value="1"/>
</dbReference>
<evidence type="ECO:0000313" key="5">
    <source>
        <dbReference type="Proteomes" id="UP000002051"/>
    </source>
</evidence>
<protein>
    <submittedName>
        <fullName evidence="3">PPR repeat protein</fullName>
    </submittedName>
</protein>
<dbReference type="AlphaFoldDB" id="G7ZVV8"/>
<accession>G7ZVV8</accession>
<dbReference type="EnsemblPlants" id="KEH41506">
    <property type="protein sequence ID" value="KEH41506"/>
    <property type="gene ID" value="MTR_1g051695"/>
</dbReference>
<dbReference type="PROSITE" id="PS51375">
    <property type="entry name" value="PPR"/>
    <property type="match status" value="1"/>
</dbReference>
<name>G7ZVV8_MEDTR</name>
<evidence type="ECO:0000313" key="4">
    <source>
        <dbReference type="EnsemblPlants" id="KEH41506"/>
    </source>
</evidence>
<dbReference type="EMBL" id="CM001217">
    <property type="protein sequence ID" value="KEH41506.1"/>
    <property type="molecule type" value="Genomic_DNA"/>
</dbReference>
<dbReference type="Proteomes" id="UP000002051">
    <property type="component" value="Unassembled WGS sequence"/>
</dbReference>
<dbReference type="InterPro" id="IPR011990">
    <property type="entry name" value="TPR-like_helical_dom_sf"/>
</dbReference>
<keyword evidence="5" id="KW-1185">Reference proteome</keyword>
<organism evidence="4">
    <name type="scientific">Medicago truncatula</name>
    <name type="common">Barrel medic</name>
    <name type="synonym">Medicago tribuloides</name>
    <dbReference type="NCBI Taxonomy" id="3880"/>
    <lineage>
        <taxon>Eukaryota</taxon>
        <taxon>Viridiplantae</taxon>
        <taxon>Streptophyta</taxon>
        <taxon>Embryophyta</taxon>
        <taxon>Tracheophyta</taxon>
        <taxon>Spermatophyta</taxon>
        <taxon>Magnoliopsida</taxon>
        <taxon>eudicotyledons</taxon>
        <taxon>Gunneridae</taxon>
        <taxon>Pentapetalae</taxon>
        <taxon>rosids</taxon>
        <taxon>fabids</taxon>
        <taxon>Fabales</taxon>
        <taxon>Fabaceae</taxon>
        <taxon>Papilionoideae</taxon>
        <taxon>50 kb inversion clade</taxon>
        <taxon>NPAAA clade</taxon>
        <taxon>Hologalegina</taxon>
        <taxon>IRL clade</taxon>
        <taxon>Trifolieae</taxon>
        <taxon>Medicago</taxon>
    </lineage>
</organism>
<reference evidence="3 5" key="2">
    <citation type="journal article" date="2014" name="BMC Genomics">
        <title>An improved genome release (version Mt4.0) for the model legume Medicago truncatula.</title>
        <authorList>
            <person name="Tang H."/>
            <person name="Krishnakumar V."/>
            <person name="Bidwell S."/>
            <person name="Rosen B."/>
            <person name="Chan A."/>
            <person name="Zhou S."/>
            <person name="Gentzbittel L."/>
            <person name="Childs K.L."/>
            <person name="Yandell M."/>
            <person name="Gundlach H."/>
            <person name="Mayer K.F."/>
            <person name="Schwartz D.C."/>
            <person name="Town C.D."/>
        </authorList>
    </citation>
    <scope>GENOME REANNOTATION</scope>
    <source>
        <strain evidence="3">A17</strain>
        <strain evidence="4 5">cv. Jemalong A17</strain>
    </source>
</reference>
<gene>
    <name evidence="3" type="ordered locus">MTR_1g051695</name>
</gene>
<sequence length="184" mass="21590">MRVWVFQNQQMKMGLSQKLRNPWRCNRFETVWEVYGYTCMIQKKFYPNVVTLRIVIDAFVKKGCYKGMLIWLIGLTGREIHEGDLVKLVTLLHKNLIGDSVAYSLFVHIKVRLGDLNFAFEMYNEMVRRSFSENSFIEEAIGLMREMEVKGLRAYGETYERVTVGCADIYRTVERSVGVFLRTC</sequence>
<keyword evidence="1" id="KW-0677">Repeat</keyword>
<proteinExistence type="predicted"/>
<dbReference type="InterPro" id="IPR002885">
    <property type="entry name" value="PPR_rpt"/>
</dbReference>
<dbReference type="Pfam" id="PF01535">
    <property type="entry name" value="PPR"/>
    <property type="match status" value="1"/>
</dbReference>
<evidence type="ECO:0000313" key="3">
    <source>
        <dbReference type="EMBL" id="KEH41506.1"/>
    </source>
</evidence>
<reference evidence="4" key="3">
    <citation type="submission" date="2015-04" db="UniProtKB">
        <authorList>
            <consortium name="EnsemblPlants"/>
        </authorList>
    </citation>
    <scope>IDENTIFICATION</scope>
    <source>
        <strain evidence="4">cv. Jemalong A17</strain>
    </source>
</reference>
<evidence type="ECO:0000256" key="2">
    <source>
        <dbReference type="PROSITE-ProRule" id="PRU00708"/>
    </source>
</evidence>
<dbReference type="STRING" id="3880.G7ZVV8"/>
<feature type="repeat" description="PPR" evidence="2">
    <location>
        <begin position="99"/>
        <end position="133"/>
    </location>
</feature>